<keyword evidence="10" id="KW-0407">Ion channel</keyword>
<evidence type="ECO:0000256" key="7">
    <source>
        <dbReference type="ARBA" id="ARBA00023170"/>
    </source>
</evidence>
<evidence type="ECO:0000256" key="3">
    <source>
        <dbReference type="ARBA" id="ARBA00022692"/>
    </source>
</evidence>
<feature type="transmembrane region" description="Helical" evidence="12">
    <location>
        <begin position="605"/>
        <end position="626"/>
    </location>
</feature>
<evidence type="ECO:0000313" key="17">
    <source>
        <dbReference type="Proteomes" id="UP000011087"/>
    </source>
</evidence>
<dbReference type="GO" id="GO:0015276">
    <property type="term" value="F:ligand-gated monoatomic ion channel activity"/>
    <property type="evidence" value="ECO:0007669"/>
    <property type="project" value="InterPro"/>
</dbReference>
<dbReference type="RefSeq" id="XP_005831737.1">
    <property type="nucleotide sequence ID" value="XM_005831680.1"/>
</dbReference>
<dbReference type="OrthoDB" id="5984008at2759"/>
<feature type="compositionally biased region" description="Acidic residues" evidence="11">
    <location>
        <begin position="649"/>
        <end position="668"/>
    </location>
</feature>
<reference evidence="15 17" key="1">
    <citation type="journal article" date="2012" name="Nature">
        <title>Algal genomes reveal evolutionary mosaicism and the fate of nucleomorphs.</title>
        <authorList>
            <consortium name="DOE Joint Genome Institute"/>
            <person name="Curtis B.A."/>
            <person name="Tanifuji G."/>
            <person name="Burki F."/>
            <person name="Gruber A."/>
            <person name="Irimia M."/>
            <person name="Maruyama S."/>
            <person name="Arias M.C."/>
            <person name="Ball S.G."/>
            <person name="Gile G.H."/>
            <person name="Hirakawa Y."/>
            <person name="Hopkins J.F."/>
            <person name="Kuo A."/>
            <person name="Rensing S.A."/>
            <person name="Schmutz J."/>
            <person name="Symeonidi A."/>
            <person name="Elias M."/>
            <person name="Eveleigh R.J."/>
            <person name="Herman E.K."/>
            <person name="Klute M.J."/>
            <person name="Nakayama T."/>
            <person name="Obornik M."/>
            <person name="Reyes-Prieto A."/>
            <person name="Armbrust E.V."/>
            <person name="Aves S.J."/>
            <person name="Beiko R.G."/>
            <person name="Coutinho P."/>
            <person name="Dacks J.B."/>
            <person name="Durnford D.G."/>
            <person name="Fast N.M."/>
            <person name="Green B.R."/>
            <person name="Grisdale C.J."/>
            <person name="Hempel F."/>
            <person name="Henrissat B."/>
            <person name="Hoppner M.P."/>
            <person name="Ishida K."/>
            <person name="Kim E."/>
            <person name="Koreny L."/>
            <person name="Kroth P.G."/>
            <person name="Liu Y."/>
            <person name="Malik S.B."/>
            <person name="Maier U.G."/>
            <person name="McRose D."/>
            <person name="Mock T."/>
            <person name="Neilson J.A."/>
            <person name="Onodera N.T."/>
            <person name="Poole A.M."/>
            <person name="Pritham E.J."/>
            <person name="Richards T.A."/>
            <person name="Rocap G."/>
            <person name="Roy S.W."/>
            <person name="Sarai C."/>
            <person name="Schaack S."/>
            <person name="Shirato S."/>
            <person name="Slamovits C.H."/>
            <person name="Spencer D.F."/>
            <person name="Suzuki S."/>
            <person name="Worden A.Z."/>
            <person name="Zauner S."/>
            <person name="Barry K."/>
            <person name="Bell C."/>
            <person name="Bharti A.K."/>
            <person name="Crow J.A."/>
            <person name="Grimwood J."/>
            <person name="Kramer R."/>
            <person name="Lindquist E."/>
            <person name="Lucas S."/>
            <person name="Salamov A."/>
            <person name="McFadden G.I."/>
            <person name="Lane C.E."/>
            <person name="Keeling P.J."/>
            <person name="Gray M.W."/>
            <person name="Grigoriev I.V."/>
            <person name="Archibald J.M."/>
        </authorList>
    </citation>
    <scope>NUCLEOTIDE SEQUENCE</scope>
    <source>
        <strain evidence="15 17">CCMP2712</strain>
    </source>
</reference>
<evidence type="ECO:0000256" key="6">
    <source>
        <dbReference type="ARBA" id="ARBA00023136"/>
    </source>
</evidence>
<evidence type="ECO:0000313" key="15">
    <source>
        <dbReference type="EMBL" id="EKX44757.1"/>
    </source>
</evidence>
<feature type="transmembrane region" description="Helical" evidence="12">
    <location>
        <begin position="356"/>
        <end position="375"/>
    </location>
</feature>
<reference evidence="17" key="2">
    <citation type="submission" date="2012-11" db="EMBL/GenBank/DDBJ databases">
        <authorList>
            <person name="Kuo A."/>
            <person name="Curtis B.A."/>
            <person name="Tanifuji G."/>
            <person name="Burki F."/>
            <person name="Gruber A."/>
            <person name="Irimia M."/>
            <person name="Maruyama S."/>
            <person name="Arias M.C."/>
            <person name="Ball S.G."/>
            <person name="Gile G.H."/>
            <person name="Hirakawa Y."/>
            <person name="Hopkins J.F."/>
            <person name="Rensing S.A."/>
            <person name="Schmutz J."/>
            <person name="Symeonidi A."/>
            <person name="Elias M."/>
            <person name="Eveleigh R.J."/>
            <person name="Herman E.K."/>
            <person name="Klute M.J."/>
            <person name="Nakayama T."/>
            <person name="Obornik M."/>
            <person name="Reyes-Prieto A."/>
            <person name="Armbrust E.V."/>
            <person name="Aves S.J."/>
            <person name="Beiko R.G."/>
            <person name="Coutinho P."/>
            <person name="Dacks J.B."/>
            <person name="Durnford D.G."/>
            <person name="Fast N.M."/>
            <person name="Green B.R."/>
            <person name="Grisdale C."/>
            <person name="Hempe F."/>
            <person name="Henrissat B."/>
            <person name="Hoppner M.P."/>
            <person name="Ishida K.-I."/>
            <person name="Kim E."/>
            <person name="Koreny L."/>
            <person name="Kroth P.G."/>
            <person name="Liu Y."/>
            <person name="Malik S.-B."/>
            <person name="Maier U.G."/>
            <person name="McRose D."/>
            <person name="Mock T."/>
            <person name="Neilson J.A."/>
            <person name="Onodera N.T."/>
            <person name="Poole A.M."/>
            <person name="Pritham E.J."/>
            <person name="Richards T.A."/>
            <person name="Rocap G."/>
            <person name="Roy S.W."/>
            <person name="Sarai C."/>
            <person name="Schaack S."/>
            <person name="Shirato S."/>
            <person name="Slamovits C.H."/>
            <person name="Spencer D.F."/>
            <person name="Suzuki S."/>
            <person name="Worden A.Z."/>
            <person name="Zauner S."/>
            <person name="Barry K."/>
            <person name="Bell C."/>
            <person name="Bharti A.K."/>
            <person name="Crow J.A."/>
            <person name="Grimwood J."/>
            <person name="Kramer R."/>
            <person name="Lindquist E."/>
            <person name="Lucas S."/>
            <person name="Salamov A."/>
            <person name="McFadden G.I."/>
            <person name="Lane C.E."/>
            <person name="Keeling P.J."/>
            <person name="Gray M.W."/>
            <person name="Grigoriev I.V."/>
            <person name="Archibald J.M."/>
        </authorList>
    </citation>
    <scope>NUCLEOTIDE SEQUENCE</scope>
    <source>
        <strain evidence="17">CCMP2712</strain>
    </source>
</reference>
<evidence type="ECO:0000259" key="14">
    <source>
        <dbReference type="Pfam" id="PF00060"/>
    </source>
</evidence>
<dbReference type="KEGG" id="gtt:GUITHDRAFT_139393"/>
<evidence type="ECO:0000256" key="4">
    <source>
        <dbReference type="ARBA" id="ARBA00022989"/>
    </source>
</evidence>
<feature type="transmembrane region" description="Helical" evidence="12">
    <location>
        <begin position="387"/>
        <end position="412"/>
    </location>
</feature>
<dbReference type="STRING" id="905079.L1J8W1"/>
<sequence>MSLGGSTFCMLNYLLWMMLRPWEEGRSGPCLKVLHDSVRVHVLADELEHRVVVVAVHISAAYQVSGSVDLAEVEESEDLTGRDDEVGASSMRTLGGLAGEDVSDARLEYAGGGHHGAAISRGVLLLAHVYAATATLPAGWNTSHCGQKFRLITNQISPFVNVDPSKCQNQKCPAAAFKAGEEGFTYELVTTYLKQHLEAMCKDAKEKTVTFEWYLPPSNSNLESATNSFNILCNGDFTNTKLSSTTSACPALATYNGTSPNTANVCNGVGDSTCTSAGPDAVMACYLTVRQIVVRRSYFRWPDIMNTFKAFSLDLWMAILAEIFLVMVLILLVETWKNPAIEKSFNILTPIYDSLYHSSFMLIFWAFGSALCPGGQGKAACTAGGKIFIQAHLTFLVIMAATYTGTLGPFLVSSLPVTNTKYLGAYLGGDSTPTTPESVQFKYMEAEMQNDNSKKFQIWTTELMHSYNNNGQMQEKNRTFDPCTATNLQLGAYDMLDCSGSSDAVYKPDSLIFDAPLVYYELARRYNNTGTCSLKTIGNEFFSSNFGIGFLKDTTYARAFSMAIQVAIDNGDITRHSLSRKYRIRAQDNPCVAFSNPQLEITKDMVAGVFIFTVAGIFIALILGILQGMASGRFKLLFQAMFTCKEIPLEGEEEEEEVEEEGEEQGMDEELKRQGHDDNMEEAAGDDKKREDSVEESMKIKPSVRLGHVTLLLA</sequence>
<dbReference type="eggNOG" id="KOG1052">
    <property type="taxonomic scope" value="Eukaryota"/>
</dbReference>
<evidence type="ECO:0000256" key="2">
    <source>
        <dbReference type="ARBA" id="ARBA00022448"/>
    </source>
</evidence>
<feature type="compositionally biased region" description="Basic and acidic residues" evidence="11">
    <location>
        <begin position="685"/>
        <end position="699"/>
    </location>
</feature>
<evidence type="ECO:0000256" key="11">
    <source>
        <dbReference type="SAM" id="MobiDB-lite"/>
    </source>
</evidence>
<dbReference type="InterPro" id="IPR015683">
    <property type="entry name" value="Ionotropic_Glu_rcpt"/>
</dbReference>
<feature type="compositionally biased region" description="Basic and acidic residues" evidence="11">
    <location>
        <begin position="669"/>
        <end position="678"/>
    </location>
</feature>
<accession>L1J8W1</accession>
<evidence type="ECO:0000256" key="5">
    <source>
        <dbReference type="ARBA" id="ARBA00023065"/>
    </source>
</evidence>
<reference evidence="16" key="3">
    <citation type="submission" date="2015-06" db="UniProtKB">
        <authorList>
            <consortium name="EnsemblProtists"/>
        </authorList>
    </citation>
    <scope>IDENTIFICATION</scope>
</reference>
<dbReference type="EMBL" id="JH993002">
    <property type="protein sequence ID" value="EKX44757.1"/>
    <property type="molecule type" value="Genomic_DNA"/>
</dbReference>
<evidence type="ECO:0000313" key="16">
    <source>
        <dbReference type="EnsemblProtists" id="EKX44757"/>
    </source>
</evidence>
<evidence type="ECO:0000256" key="1">
    <source>
        <dbReference type="ARBA" id="ARBA00004141"/>
    </source>
</evidence>
<evidence type="ECO:0000256" key="13">
    <source>
        <dbReference type="SAM" id="SignalP"/>
    </source>
</evidence>
<keyword evidence="6 12" id="KW-0472">Membrane</keyword>
<keyword evidence="8" id="KW-0325">Glycoprotein</keyword>
<feature type="chain" id="PRO_5008771129" description="Ionotropic glutamate receptor C-terminal domain-containing protein" evidence="13">
    <location>
        <begin position="26"/>
        <end position="714"/>
    </location>
</feature>
<dbReference type="Proteomes" id="UP000011087">
    <property type="component" value="Unassembled WGS sequence"/>
</dbReference>
<dbReference type="Gene3D" id="1.10.287.70">
    <property type="match status" value="1"/>
</dbReference>
<evidence type="ECO:0000256" key="8">
    <source>
        <dbReference type="ARBA" id="ARBA00023180"/>
    </source>
</evidence>
<proteinExistence type="predicted"/>
<comment type="subcellular location">
    <subcellularLocation>
        <location evidence="1">Membrane</location>
        <topology evidence="1">Multi-pass membrane protein</topology>
    </subcellularLocation>
</comment>
<organism evidence="15">
    <name type="scientific">Guillardia theta (strain CCMP2712)</name>
    <name type="common">Cryptophyte</name>
    <dbReference type="NCBI Taxonomy" id="905079"/>
    <lineage>
        <taxon>Eukaryota</taxon>
        <taxon>Cryptophyceae</taxon>
        <taxon>Pyrenomonadales</taxon>
        <taxon>Geminigeraceae</taxon>
        <taxon>Guillardia</taxon>
    </lineage>
</organism>
<dbReference type="GO" id="GO:0016020">
    <property type="term" value="C:membrane"/>
    <property type="evidence" value="ECO:0007669"/>
    <property type="project" value="UniProtKB-SubCell"/>
</dbReference>
<keyword evidence="5" id="KW-0406">Ion transport</keyword>
<keyword evidence="9" id="KW-1071">Ligand-gated ion channel</keyword>
<keyword evidence="17" id="KW-1185">Reference proteome</keyword>
<dbReference type="PANTHER" id="PTHR18966">
    <property type="entry name" value="IONOTROPIC GLUTAMATE RECEPTOR"/>
    <property type="match status" value="1"/>
</dbReference>
<keyword evidence="4 12" id="KW-1133">Transmembrane helix</keyword>
<keyword evidence="2" id="KW-0813">Transport</keyword>
<evidence type="ECO:0000256" key="12">
    <source>
        <dbReference type="SAM" id="Phobius"/>
    </source>
</evidence>
<keyword evidence="3 12" id="KW-0812">Transmembrane</keyword>
<feature type="domain" description="Ionotropic glutamate receptor C-terminal" evidence="14">
    <location>
        <begin position="312"/>
        <end position="588"/>
    </location>
</feature>
<gene>
    <name evidence="15" type="ORF">GUITHDRAFT_139393</name>
</gene>
<dbReference type="InterPro" id="IPR001320">
    <property type="entry name" value="Iontro_rcpt_C"/>
</dbReference>
<evidence type="ECO:0000256" key="9">
    <source>
        <dbReference type="ARBA" id="ARBA00023286"/>
    </source>
</evidence>
<feature type="signal peptide" evidence="13">
    <location>
        <begin position="1"/>
        <end position="25"/>
    </location>
</feature>
<feature type="transmembrane region" description="Helical" evidence="12">
    <location>
        <begin position="315"/>
        <end position="336"/>
    </location>
</feature>
<dbReference type="HOGENOM" id="CLU_428632_0_0_1"/>
<dbReference type="EnsemblProtists" id="EKX44757">
    <property type="protein sequence ID" value="EKX44757"/>
    <property type="gene ID" value="GUITHDRAFT_139393"/>
</dbReference>
<dbReference type="PaxDb" id="55529-EKX44757"/>
<protein>
    <recommendedName>
        <fullName evidence="14">Ionotropic glutamate receptor C-terminal domain-containing protein</fullName>
    </recommendedName>
</protein>
<feature type="region of interest" description="Disordered" evidence="11">
    <location>
        <begin position="649"/>
        <end position="699"/>
    </location>
</feature>
<dbReference type="Pfam" id="PF00060">
    <property type="entry name" value="Lig_chan"/>
    <property type="match status" value="1"/>
</dbReference>
<name>L1J8W1_GUITC</name>
<keyword evidence="7" id="KW-0675">Receptor</keyword>
<dbReference type="GeneID" id="17301512"/>
<keyword evidence="13" id="KW-0732">Signal</keyword>
<evidence type="ECO:0000256" key="10">
    <source>
        <dbReference type="ARBA" id="ARBA00023303"/>
    </source>
</evidence>
<dbReference type="AlphaFoldDB" id="L1J8W1"/>